<accession>A0ABQ1P6L7</accession>
<evidence type="ECO:0000313" key="5">
    <source>
        <dbReference type="Proteomes" id="UP000597761"/>
    </source>
</evidence>
<comment type="caution">
    <text evidence="4">The sequence shown here is derived from an EMBL/GenBank/DDBJ whole genome shotgun (WGS) entry which is preliminary data.</text>
</comment>
<gene>
    <name evidence="4" type="ORF">GCM10011512_16080</name>
</gene>
<dbReference type="PANTHER" id="PTHR23159">
    <property type="entry name" value="CENTROSOMAL PROTEIN 2"/>
    <property type="match status" value="1"/>
</dbReference>
<dbReference type="SUPFAM" id="SSF53756">
    <property type="entry name" value="UDP-Glycosyltransferase/glycogen phosphorylase"/>
    <property type="match status" value="1"/>
</dbReference>
<protein>
    <recommendedName>
        <fullName evidence="3">Glycosyl transferase family 1 domain-containing protein</fullName>
    </recommendedName>
</protein>
<dbReference type="EMBL" id="BMJI01000007">
    <property type="protein sequence ID" value="GGC89914.1"/>
    <property type="molecule type" value="Genomic_DNA"/>
</dbReference>
<dbReference type="InterPro" id="IPR001296">
    <property type="entry name" value="Glyco_trans_1"/>
</dbReference>
<keyword evidence="5" id="KW-1185">Reference proteome</keyword>
<reference evidence="5" key="1">
    <citation type="journal article" date="2019" name="Int. J. Syst. Evol. Microbiol.">
        <title>The Global Catalogue of Microorganisms (GCM) 10K type strain sequencing project: providing services to taxonomists for standard genome sequencing and annotation.</title>
        <authorList>
            <consortium name="The Broad Institute Genomics Platform"/>
            <consortium name="The Broad Institute Genome Sequencing Center for Infectious Disease"/>
            <person name="Wu L."/>
            <person name="Ma J."/>
        </authorList>
    </citation>
    <scope>NUCLEOTIDE SEQUENCE [LARGE SCALE GENOMIC DNA]</scope>
    <source>
        <strain evidence="5">CGMCC 1.15480</strain>
    </source>
</reference>
<organism evidence="4 5">
    <name type="scientific">Tersicoccus solisilvae</name>
    <dbReference type="NCBI Taxonomy" id="1882339"/>
    <lineage>
        <taxon>Bacteria</taxon>
        <taxon>Bacillati</taxon>
        <taxon>Actinomycetota</taxon>
        <taxon>Actinomycetes</taxon>
        <taxon>Micrococcales</taxon>
        <taxon>Micrococcaceae</taxon>
        <taxon>Tersicoccus</taxon>
    </lineage>
</organism>
<keyword evidence="1" id="KW-0808">Transferase</keyword>
<dbReference type="RefSeq" id="WP_188667819.1">
    <property type="nucleotide sequence ID" value="NZ_BMJI01000007.1"/>
</dbReference>
<evidence type="ECO:0000259" key="3">
    <source>
        <dbReference type="Pfam" id="PF00534"/>
    </source>
</evidence>
<feature type="compositionally biased region" description="Basic and acidic residues" evidence="2">
    <location>
        <begin position="60"/>
        <end position="86"/>
    </location>
</feature>
<evidence type="ECO:0000256" key="2">
    <source>
        <dbReference type="SAM" id="MobiDB-lite"/>
    </source>
</evidence>
<sequence length="756" mass="83577">MGTRDFGAGRLRETGASRDPEHELASARHVAQGPPEAHEETAGSDDATPTGRPQPAESPLVHDEREGSPNRSEVTRAEPEGAREPDQNPGQPALDSHRSGRAHARRGGFVLPFIKPNKGTRSQDSTDQKIAPSKHAGASREQLNELRDRNEKLRDQIVVQRQREEKLHAREERLRRREEKLNRELTTTLARLTSSAEQIAKLKTSLQEQRAQLARANERTAQLKDQMNQRLSTSAEQIANLKASLQDQRAQLARANERTAQLKDQMNQRLSTSAEQIAKLKASLQEQRAQLARANERTAQLKDLMNQRVSASKAQLAKLAGSVREQRSRVVQANERTTQVKATMDERTRLYRDRLATSRETIAQKTATYNAARRYIGIYRQGLIFDEVAKSDVDFAADAYLCLLPSSVPAGLALSRLKGGRVFCDCVENVEVHKHSLAPRVHQPALELINAAATGSLMAADGILTVGNALATTLERFGPPVHVLPNFRRFEQPTPANELRAACGLKPDDRLLFASGNVVVGFEPVVRAMAALPSNVHLAAFVRLKPADYEATVKQEIADLGLSDRIHFFDFVEYSRLASLAADADVGLITSDTSNPNGAVALPNRLFDYLTAGLPVIAPPMPDVVDIIRKHGFGKTLEQVTATNWAEAITEVLHHRDAFKQAALRARQELTWESGEDELVSFLGNPRSVTLIGFRDLSRYQRFLRVAQTLTSRGIKVKALFLSADPAPVSIPGAEFYHFSDRYGLGDGPIQVRHEG</sequence>
<feature type="compositionally biased region" description="Basic and acidic residues" evidence="2">
    <location>
        <begin position="10"/>
        <end position="26"/>
    </location>
</feature>
<feature type="region of interest" description="Disordered" evidence="2">
    <location>
        <begin position="1"/>
        <end position="149"/>
    </location>
</feature>
<feature type="domain" description="Glycosyl transferase family 1" evidence="3">
    <location>
        <begin position="505"/>
        <end position="663"/>
    </location>
</feature>
<evidence type="ECO:0000313" key="4">
    <source>
        <dbReference type="EMBL" id="GGC89914.1"/>
    </source>
</evidence>
<evidence type="ECO:0000256" key="1">
    <source>
        <dbReference type="ARBA" id="ARBA00022679"/>
    </source>
</evidence>
<dbReference type="Pfam" id="PF00534">
    <property type="entry name" value="Glycos_transf_1"/>
    <property type="match status" value="1"/>
</dbReference>
<dbReference type="Proteomes" id="UP000597761">
    <property type="component" value="Unassembled WGS sequence"/>
</dbReference>
<dbReference type="PANTHER" id="PTHR23159:SF60">
    <property type="entry name" value="SPINDLE ASSEMBLY ABNORMAL PROTEIN 4"/>
    <property type="match status" value="1"/>
</dbReference>
<dbReference type="Gene3D" id="3.40.50.2000">
    <property type="entry name" value="Glycogen Phosphorylase B"/>
    <property type="match status" value="1"/>
</dbReference>
<name>A0ABQ1P6L7_9MICC</name>
<proteinExistence type="predicted"/>